<evidence type="ECO:0000313" key="1">
    <source>
        <dbReference type="EMBL" id="ENH64220.1"/>
    </source>
</evidence>
<dbReference type="Proteomes" id="UP000016928">
    <property type="component" value="Unassembled WGS sequence"/>
</dbReference>
<proteinExistence type="predicted"/>
<dbReference type="HOGENOM" id="CLU_384498_0_0_1"/>
<name>N4U2N9_FUSC1</name>
<accession>N4U2N9</accession>
<dbReference type="EMBL" id="KB730528">
    <property type="protein sequence ID" value="ENH64220.1"/>
    <property type="molecule type" value="Genomic_DNA"/>
</dbReference>
<gene>
    <name evidence="1" type="ORF">FOC1_g10013492</name>
</gene>
<dbReference type="VEuPathDB" id="FungiDB:FOC1_g10013492"/>
<reference evidence="2" key="1">
    <citation type="submission" date="2012-09" db="EMBL/GenBank/DDBJ databases">
        <title>Genome sequencing and comparative transcriptomics of race 1 and race 4 of banana pathogen: Fusarium oxysporum f. sp. cubense.</title>
        <authorList>
            <person name="Fang X."/>
            <person name="Huang J."/>
        </authorList>
    </citation>
    <scope>NUCLEOTIDE SEQUENCE [LARGE SCALE GENOMIC DNA]</scope>
    <source>
        <strain evidence="2">race 1</strain>
    </source>
</reference>
<evidence type="ECO:0000313" key="2">
    <source>
        <dbReference type="Proteomes" id="UP000016928"/>
    </source>
</evidence>
<protein>
    <submittedName>
        <fullName evidence="1">Uncharacterized protein</fullName>
    </submittedName>
</protein>
<dbReference type="OrthoDB" id="5376140at2759"/>
<sequence length="675" mass="76574">MSGQNNSESDPTLGDALAQDEIIIDAVPAEKKEERKEIPTLDQIAPRCVMSTGLTAQNPRLTAQESFCELLRWWKDRIIESFGLQLTDFNVAMEKRGNPPDAKIPVEFAFTAQDGSGKPLGYIHFMNSRDGKGGTVTVAVRDVTLQPKMVLPDVEPPKEPRDVRFTHRPELGLGRAVLNFLGAGTNHGVTCRTGSYKYKFNFDPDGELKAFLTAMNQDKINEFRRSTVPQGSRYVPFQPHPKTDTIFTIGADSNTLGRGGRGRYIYRSKVTPKEFNTWCEPALFLQEIKDCDIVKTDMGDLILDSKLRGKIYLKGFLLSDTTRRGYASLSERPLRFGYNILYGTPDEKMKHMGSLEEELVLSHQLKAGMSWITKAFGLAVELRDSYWSILKPYNTFYRKLYNHIPRLLKEEPVSIPDTQFAVFVDKTLQSCLFACKHTETLRAMFFDALRFPHWTILVDDDVVRVPNKWLDRRNLGLSFDILRDASLADLMVAIPSILFHFVLKQVVIGKESFDRQKAIARRRLLDYTREEIHSKVLNLNFEPGSGANLANVSWEATFSPRSGSNYHVQLHQTETCSDHRNAVLVRDILPTSPTCIKDTCHISEVYITKEFRRYCIKDCLLGQEYFGIVYNPDEPLSIPLVTSTFTVPLDVSTADDHDVEMALEGLEDLQSQPSF</sequence>
<dbReference type="AlphaFoldDB" id="N4U2N9"/>
<organism evidence="1 2">
    <name type="scientific">Fusarium oxysporum f. sp. cubense (strain race 1)</name>
    <name type="common">Panama disease fungus</name>
    <dbReference type="NCBI Taxonomy" id="1229664"/>
    <lineage>
        <taxon>Eukaryota</taxon>
        <taxon>Fungi</taxon>
        <taxon>Dikarya</taxon>
        <taxon>Ascomycota</taxon>
        <taxon>Pezizomycotina</taxon>
        <taxon>Sordariomycetes</taxon>
        <taxon>Hypocreomycetidae</taxon>
        <taxon>Hypocreales</taxon>
        <taxon>Nectriaceae</taxon>
        <taxon>Fusarium</taxon>
        <taxon>Fusarium oxysporum species complex</taxon>
    </lineage>
</organism>
<reference evidence="2" key="2">
    <citation type="journal article" date="2014" name="PLoS ONE">
        <title>Genome and Transcriptome Analysis of the Fungal Pathogen Fusarium oxysporum f. sp. cubense Causing Banana Vascular Wilt Disease.</title>
        <authorList>
            <person name="Guo L."/>
            <person name="Han L."/>
            <person name="Yang L."/>
            <person name="Zeng H."/>
            <person name="Fan D."/>
            <person name="Zhu Y."/>
            <person name="Feng Y."/>
            <person name="Wang G."/>
            <person name="Peng C."/>
            <person name="Jiang X."/>
            <person name="Zhou D."/>
            <person name="Ni P."/>
            <person name="Liang C."/>
            <person name="Liu L."/>
            <person name="Wang J."/>
            <person name="Mao C."/>
            <person name="Fang X."/>
            <person name="Peng M."/>
            <person name="Huang J."/>
        </authorList>
    </citation>
    <scope>NUCLEOTIDE SEQUENCE [LARGE SCALE GENOMIC DNA]</scope>
    <source>
        <strain evidence="2">race 1</strain>
    </source>
</reference>
<dbReference type="OMA" id="FACKHTE"/>